<reference evidence="6 7" key="1">
    <citation type="submission" date="2024-06" db="EMBL/GenBank/DDBJ databases">
        <title>A chromosome-level genome assembly of beet webworm, Loxostege sticticalis.</title>
        <authorList>
            <person name="Zhang Y."/>
        </authorList>
    </citation>
    <scope>NUCLEOTIDE SEQUENCE [LARGE SCALE GENOMIC DNA]</scope>
    <source>
        <strain evidence="6">AQ026</strain>
        <tissue evidence="6">Whole body</tissue>
    </source>
</reference>
<evidence type="ECO:0000256" key="2">
    <source>
        <dbReference type="ARBA" id="ARBA00051243"/>
    </source>
</evidence>
<evidence type="ECO:0000313" key="7">
    <source>
        <dbReference type="Proteomes" id="UP001549920"/>
    </source>
</evidence>
<feature type="region of interest" description="Disordered" evidence="4">
    <location>
        <begin position="347"/>
        <end position="379"/>
    </location>
</feature>
<dbReference type="InterPro" id="IPR011009">
    <property type="entry name" value="Kinase-like_dom_sf"/>
</dbReference>
<organism evidence="6 7">
    <name type="scientific">Loxostege sticticalis</name>
    <name type="common">Beet webworm moth</name>
    <dbReference type="NCBI Taxonomy" id="481309"/>
    <lineage>
        <taxon>Eukaryota</taxon>
        <taxon>Metazoa</taxon>
        <taxon>Ecdysozoa</taxon>
        <taxon>Arthropoda</taxon>
        <taxon>Hexapoda</taxon>
        <taxon>Insecta</taxon>
        <taxon>Pterygota</taxon>
        <taxon>Neoptera</taxon>
        <taxon>Endopterygota</taxon>
        <taxon>Lepidoptera</taxon>
        <taxon>Glossata</taxon>
        <taxon>Ditrysia</taxon>
        <taxon>Pyraloidea</taxon>
        <taxon>Crambidae</taxon>
        <taxon>Pyraustinae</taxon>
        <taxon>Loxostege</taxon>
    </lineage>
</organism>
<comment type="subcellular location">
    <subcellularLocation>
        <location evidence="1">Membrane</location>
        <topology evidence="1">Single-pass membrane protein</topology>
    </subcellularLocation>
</comment>
<keyword evidence="7" id="KW-1185">Reference proteome</keyword>
<comment type="caution">
    <text evidence="6">The sequence shown here is derived from an EMBL/GenBank/DDBJ whole genome shotgun (WGS) entry which is preliminary data.</text>
</comment>
<keyword evidence="3" id="KW-0547">Nucleotide-binding</keyword>
<dbReference type="PROSITE" id="PS50011">
    <property type="entry name" value="PROTEIN_KINASE_DOM"/>
    <property type="match status" value="1"/>
</dbReference>
<dbReference type="PROSITE" id="PS00107">
    <property type="entry name" value="PROTEIN_KINASE_ATP"/>
    <property type="match status" value="1"/>
</dbReference>
<feature type="compositionally biased region" description="Basic and acidic residues" evidence="4">
    <location>
        <begin position="357"/>
        <end position="367"/>
    </location>
</feature>
<sequence length="597" mass="67614">MYFLSFLFFKQTKCSISIMILKKEQNRSNAYIVKSRYRQVSCNFVTKADESGSSIKIRCIVLMSMPSVPSERTGDRLAGRPRSVVIEDNCHIFREIDSVTILLCYNFPLGLAHEWFRTIIFKTGQVRVGLAHLGRIHRYPTRMGLMKKKFLIFTSNKNINLKLTIYLHEKVQNVFVQMTELMTSSYQQYIHSIALICILLCPMSHRNRPWYNEVPNRGAVEQSPLYVQKEFETDEEFGDEWEVSRSRVHLGGLIGSGAFGQVHAAQLDMPGGETITVAAKMLAENATEEEMQDFLGEIVMLKHVGSHKHVIRLIACCTRRAPLIALLEHAPRGDLLTLLRAARGRRREQGSSVTRRVNSDVHGRPSEADTEYTNLSDSDPALSDGKLYIEEETLKSRDHYVAEPALQLDSSTMREYALQVALGMKHLEERGITHRDLAARNILVDAAGVLKVADFGLSRSGVYVHTRSRPVPLRWLAPEAILHSQYCSASDVWAFAVLLWEIATLGGFPYSELSNHQVPPFLAGGGRLPKPARASPRLYELMVECWAEEPQDRPTFSSIVEKLSIQKQLYVDLDSLLASEEVSTFDDFEFSESEEVR</sequence>
<dbReference type="PROSITE" id="PS00109">
    <property type="entry name" value="PROTEIN_KINASE_TYR"/>
    <property type="match status" value="1"/>
</dbReference>
<evidence type="ECO:0000313" key="6">
    <source>
        <dbReference type="EMBL" id="KAL0883373.1"/>
    </source>
</evidence>
<gene>
    <name evidence="6" type="ORF">ABMA27_016772</name>
</gene>
<dbReference type="InterPro" id="IPR000719">
    <property type="entry name" value="Prot_kinase_dom"/>
</dbReference>
<name>A0ABR3I3K5_LOXSC</name>
<dbReference type="InterPro" id="IPR008266">
    <property type="entry name" value="Tyr_kinase_AS"/>
</dbReference>
<dbReference type="InterPro" id="IPR020635">
    <property type="entry name" value="Tyr_kinase_cat_dom"/>
</dbReference>
<dbReference type="SMART" id="SM00219">
    <property type="entry name" value="TyrKc"/>
    <property type="match status" value="1"/>
</dbReference>
<dbReference type="Gene3D" id="3.30.200.20">
    <property type="entry name" value="Phosphorylase Kinase, domain 1"/>
    <property type="match status" value="1"/>
</dbReference>
<dbReference type="InterPro" id="IPR017441">
    <property type="entry name" value="Protein_kinase_ATP_BS"/>
</dbReference>
<dbReference type="EMBL" id="JBEUOH010000009">
    <property type="protein sequence ID" value="KAL0883373.1"/>
    <property type="molecule type" value="Genomic_DNA"/>
</dbReference>
<comment type="catalytic activity">
    <reaction evidence="2">
        <text>L-tyrosyl-[protein] + ATP = O-phospho-L-tyrosyl-[protein] + ADP + H(+)</text>
        <dbReference type="Rhea" id="RHEA:10596"/>
        <dbReference type="Rhea" id="RHEA-COMP:10136"/>
        <dbReference type="Rhea" id="RHEA-COMP:20101"/>
        <dbReference type="ChEBI" id="CHEBI:15378"/>
        <dbReference type="ChEBI" id="CHEBI:30616"/>
        <dbReference type="ChEBI" id="CHEBI:46858"/>
        <dbReference type="ChEBI" id="CHEBI:61978"/>
        <dbReference type="ChEBI" id="CHEBI:456216"/>
        <dbReference type="EC" id="2.7.10.1"/>
    </reaction>
</comment>
<dbReference type="PANTHER" id="PTHR24416">
    <property type="entry name" value="TYROSINE-PROTEIN KINASE RECEPTOR"/>
    <property type="match status" value="1"/>
</dbReference>
<dbReference type="InterPro" id="IPR001245">
    <property type="entry name" value="Ser-Thr/Tyr_kinase_cat_dom"/>
</dbReference>
<evidence type="ECO:0000256" key="1">
    <source>
        <dbReference type="ARBA" id="ARBA00004167"/>
    </source>
</evidence>
<feature type="domain" description="Protein kinase" evidence="5">
    <location>
        <begin position="248"/>
        <end position="571"/>
    </location>
</feature>
<proteinExistence type="predicted"/>
<dbReference type="PANTHER" id="PTHR24416:SF594">
    <property type="entry name" value="PROTEIN KINASE DOMAIN-CONTAINING PROTEIN"/>
    <property type="match status" value="1"/>
</dbReference>
<evidence type="ECO:0000259" key="5">
    <source>
        <dbReference type="PROSITE" id="PS50011"/>
    </source>
</evidence>
<dbReference type="SUPFAM" id="SSF56112">
    <property type="entry name" value="Protein kinase-like (PK-like)"/>
    <property type="match status" value="1"/>
</dbReference>
<dbReference type="Pfam" id="PF07714">
    <property type="entry name" value="PK_Tyr_Ser-Thr"/>
    <property type="match status" value="1"/>
</dbReference>
<dbReference type="Gene3D" id="1.10.510.10">
    <property type="entry name" value="Transferase(Phosphotransferase) domain 1"/>
    <property type="match status" value="1"/>
</dbReference>
<evidence type="ECO:0000256" key="3">
    <source>
        <dbReference type="PROSITE-ProRule" id="PRU10141"/>
    </source>
</evidence>
<accession>A0ABR3I3K5</accession>
<dbReference type="Proteomes" id="UP001549920">
    <property type="component" value="Unassembled WGS sequence"/>
</dbReference>
<feature type="binding site" evidence="3">
    <location>
        <position position="280"/>
    </location>
    <ligand>
        <name>ATP</name>
        <dbReference type="ChEBI" id="CHEBI:30616"/>
    </ligand>
</feature>
<dbReference type="CDD" id="cd00192">
    <property type="entry name" value="PTKc"/>
    <property type="match status" value="1"/>
</dbReference>
<evidence type="ECO:0000256" key="4">
    <source>
        <dbReference type="SAM" id="MobiDB-lite"/>
    </source>
</evidence>
<protein>
    <recommendedName>
        <fullName evidence="5">Protein kinase domain-containing protein</fullName>
    </recommendedName>
</protein>
<dbReference type="InterPro" id="IPR050122">
    <property type="entry name" value="RTK"/>
</dbReference>
<keyword evidence="3" id="KW-0067">ATP-binding</keyword>